<keyword evidence="4 12" id="KW-0812">Transmembrane</keyword>
<feature type="transmembrane region" description="Helical" evidence="13">
    <location>
        <begin position="62"/>
        <end position="86"/>
    </location>
</feature>
<keyword evidence="5" id="KW-0677">Repeat</keyword>
<proteinExistence type="inferred from homology"/>
<dbReference type="PANTHER" id="PTHR22777:SF32">
    <property type="entry name" value="UPF0053 INNER MEMBRANE PROTEIN YFJD"/>
    <property type="match status" value="1"/>
</dbReference>
<evidence type="ECO:0000256" key="8">
    <source>
        <dbReference type="ARBA" id="ARBA00023136"/>
    </source>
</evidence>
<dbReference type="CDD" id="cd04590">
    <property type="entry name" value="CBS_pair_CorC_HlyC_assoc"/>
    <property type="match status" value="1"/>
</dbReference>
<dbReference type="Gene3D" id="3.30.465.10">
    <property type="match status" value="1"/>
</dbReference>
<dbReference type="EMBL" id="FOFO01000026">
    <property type="protein sequence ID" value="SEQ36758.1"/>
    <property type="molecule type" value="Genomic_DNA"/>
</dbReference>
<evidence type="ECO:0000256" key="4">
    <source>
        <dbReference type="ARBA" id="ARBA00022692"/>
    </source>
</evidence>
<dbReference type="SUPFAM" id="SSF54631">
    <property type="entry name" value="CBS-domain pair"/>
    <property type="match status" value="1"/>
</dbReference>
<accession>A0A1H9FHG4</accession>
<evidence type="ECO:0000256" key="1">
    <source>
        <dbReference type="ARBA" id="ARBA00004651"/>
    </source>
</evidence>
<evidence type="ECO:0000256" key="7">
    <source>
        <dbReference type="ARBA" id="ARBA00023122"/>
    </source>
</evidence>
<dbReference type="GO" id="GO:0050660">
    <property type="term" value="F:flavin adenine dinucleotide binding"/>
    <property type="evidence" value="ECO:0007669"/>
    <property type="project" value="InterPro"/>
</dbReference>
<dbReference type="PROSITE" id="PS51371">
    <property type="entry name" value="CBS"/>
    <property type="match status" value="1"/>
</dbReference>
<keyword evidence="8 12" id="KW-0472">Membrane</keyword>
<gene>
    <name evidence="16" type="ORF">SAMN05421693_12628</name>
</gene>
<dbReference type="FunFam" id="3.10.580.10:FF:000002">
    <property type="entry name" value="Magnesium/cobalt efflux protein CorC"/>
    <property type="match status" value="1"/>
</dbReference>
<keyword evidence="3" id="KW-1003">Cell membrane</keyword>
<evidence type="ECO:0000256" key="12">
    <source>
        <dbReference type="PROSITE-ProRule" id="PRU01193"/>
    </source>
</evidence>
<evidence type="ECO:0000256" key="2">
    <source>
        <dbReference type="ARBA" id="ARBA00006337"/>
    </source>
</evidence>
<evidence type="ECO:0000256" key="3">
    <source>
        <dbReference type="ARBA" id="ARBA00022475"/>
    </source>
</evidence>
<comment type="subcellular location">
    <subcellularLocation>
        <location evidence="1">Cell membrane</location>
        <topology evidence="1">Multi-pass membrane protein</topology>
    </subcellularLocation>
</comment>
<keyword evidence="17" id="KW-1185">Reference proteome</keyword>
<evidence type="ECO:0000313" key="17">
    <source>
        <dbReference type="Proteomes" id="UP000199496"/>
    </source>
</evidence>
<dbReference type="InterPro" id="IPR044751">
    <property type="entry name" value="Ion_transp-like_CBS"/>
</dbReference>
<dbReference type="STRING" id="867345.SAMN05421693_12628"/>
<dbReference type="NCBIfam" id="NF008604">
    <property type="entry name" value="PRK11573.1"/>
    <property type="match status" value="1"/>
</dbReference>
<comment type="similarity">
    <text evidence="2">Belongs to the UPF0053 family.</text>
</comment>
<evidence type="ECO:0000256" key="13">
    <source>
        <dbReference type="SAM" id="Phobius"/>
    </source>
</evidence>
<comment type="function">
    <text evidence="9">Plays a role in the transport of magnesium and cobalt ions.</text>
</comment>
<dbReference type="SMART" id="SM01091">
    <property type="entry name" value="CorC_HlyC"/>
    <property type="match status" value="1"/>
</dbReference>
<evidence type="ECO:0000313" key="16">
    <source>
        <dbReference type="EMBL" id="SEQ36758.1"/>
    </source>
</evidence>
<reference evidence="16 17" key="1">
    <citation type="submission" date="2016-10" db="EMBL/GenBank/DDBJ databases">
        <authorList>
            <person name="de Groot N.N."/>
        </authorList>
    </citation>
    <scope>NUCLEOTIDE SEQUENCE [LARGE SCALE GENOMIC DNA]</scope>
    <source>
        <strain evidence="16 17">B7-7</strain>
    </source>
</reference>
<dbReference type="InterPro" id="IPR002550">
    <property type="entry name" value="CNNM"/>
</dbReference>
<sequence>MEHIPLSVLATLLVALFFCSAFFSGSETALMALNRYRMRHLAQAGHGGAGRAQRLLDKPDRLIGLILLGNNFVNIIITQLATYIGFRLYGDAGIAIATGLLTLALLVFAEVAPKTLAALHSEKVAYPAAYVYTPLLAVAYPLVWTVNLLANAVLRLLGVRAQPQAQHALSSEELRVAVNEAGALIPARHQRMLVNLLDLEKATVEDIMVPRNEIIGIDLEDDWDDITQQLIHSQYTRLPVFEGNVDNILGFIHLRRVLPLVHRNELTPEHLRQALRDPYFIPEGTNLNRQLLNFQREKRRIGLVVDEYGDIQGLATLEDLLEEVVGEFTSDPGAITPEILPQADGSYLVDATIHLRELNRLLGAHFPLDGPRTLNGLLLEYLEIIPEANISVLMDGYPMEIVQVKNNAIRTVRISPRLPTQQSAQD</sequence>
<evidence type="ECO:0000256" key="10">
    <source>
        <dbReference type="ARBA" id="ARBA00040729"/>
    </source>
</evidence>
<dbReference type="Pfam" id="PF01595">
    <property type="entry name" value="CNNM"/>
    <property type="match status" value="1"/>
</dbReference>
<evidence type="ECO:0000259" key="14">
    <source>
        <dbReference type="PROSITE" id="PS51371"/>
    </source>
</evidence>
<dbReference type="InterPro" id="IPR005170">
    <property type="entry name" value="Transptr-assoc_dom"/>
</dbReference>
<dbReference type="Proteomes" id="UP000199496">
    <property type="component" value="Unassembled WGS sequence"/>
</dbReference>
<keyword evidence="6 12" id="KW-1133">Transmembrane helix</keyword>
<feature type="transmembrane region" description="Helical" evidence="13">
    <location>
        <begin position="92"/>
        <end position="112"/>
    </location>
</feature>
<evidence type="ECO:0000259" key="15">
    <source>
        <dbReference type="PROSITE" id="PS51846"/>
    </source>
</evidence>
<dbReference type="AlphaFoldDB" id="A0A1H9FHG4"/>
<dbReference type="OrthoDB" id="9797674at2"/>
<protein>
    <recommendedName>
        <fullName evidence="10">Magnesium and cobalt efflux protein CorC</fullName>
    </recommendedName>
</protein>
<evidence type="ECO:0000256" key="5">
    <source>
        <dbReference type="ARBA" id="ARBA00022737"/>
    </source>
</evidence>
<feature type="transmembrane region" description="Helical" evidence="13">
    <location>
        <begin position="124"/>
        <end position="144"/>
    </location>
</feature>
<feature type="transmembrane region" description="Helical" evidence="13">
    <location>
        <begin position="6"/>
        <end position="33"/>
    </location>
</feature>
<dbReference type="PROSITE" id="PS51846">
    <property type="entry name" value="CNNM"/>
    <property type="match status" value="1"/>
</dbReference>
<evidence type="ECO:0000256" key="6">
    <source>
        <dbReference type="ARBA" id="ARBA00022989"/>
    </source>
</evidence>
<name>A0A1H9FHG4_9GAMM</name>
<keyword evidence="7 11" id="KW-0129">CBS domain</keyword>
<evidence type="ECO:0000256" key="11">
    <source>
        <dbReference type="PROSITE-ProRule" id="PRU00703"/>
    </source>
</evidence>
<organism evidence="16 17">
    <name type="scientific">Ectothiorhodospira magna</name>
    <dbReference type="NCBI Taxonomy" id="867345"/>
    <lineage>
        <taxon>Bacteria</taxon>
        <taxon>Pseudomonadati</taxon>
        <taxon>Pseudomonadota</taxon>
        <taxon>Gammaproteobacteria</taxon>
        <taxon>Chromatiales</taxon>
        <taxon>Ectothiorhodospiraceae</taxon>
        <taxon>Ectothiorhodospira</taxon>
    </lineage>
</organism>
<dbReference type="InterPro" id="IPR036318">
    <property type="entry name" value="FAD-bd_PCMH-like_sf"/>
</dbReference>
<dbReference type="InterPro" id="IPR000644">
    <property type="entry name" value="CBS_dom"/>
</dbReference>
<feature type="domain" description="CBS" evidence="14">
    <location>
        <begin position="274"/>
        <end position="330"/>
    </location>
</feature>
<dbReference type="RefSeq" id="WP_090208659.1">
    <property type="nucleotide sequence ID" value="NZ_FOFO01000026.1"/>
</dbReference>
<dbReference type="Pfam" id="PF00571">
    <property type="entry name" value="CBS"/>
    <property type="match status" value="2"/>
</dbReference>
<dbReference type="Gene3D" id="3.10.580.10">
    <property type="entry name" value="CBS-domain"/>
    <property type="match status" value="1"/>
</dbReference>
<dbReference type="Pfam" id="PF03471">
    <property type="entry name" value="CorC_HlyC"/>
    <property type="match status" value="1"/>
</dbReference>
<evidence type="ECO:0000256" key="9">
    <source>
        <dbReference type="ARBA" id="ARBA00037273"/>
    </source>
</evidence>
<dbReference type="InterPro" id="IPR046342">
    <property type="entry name" value="CBS_dom_sf"/>
</dbReference>
<dbReference type="GO" id="GO:0005886">
    <property type="term" value="C:plasma membrane"/>
    <property type="evidence" value="ECO:0007669"/>
    <property type="project" value="UniProtKB-SubCell"/>
</dbReference>
<dbReference type="PANTHER" id="PTHR22777">
    <property type="entry name" value="HEMOLYSIN-RELATED"/>
    <property type="match status" value="1"/>
</dbReference>
<dbReference type="SUPFAM" id="SSF56176">
    <property type="entry name" value="FAD-binding/transporter-associated domain-like"/>
    <property type="match status" value="1"/>
</dbReference>
<feature type="domain" description="CNNM transmembrane" evidence="15">
    <location>
        <begin position="2"/>
        <end position="192"/>
    </location>
</feature>
<dbReference type="InterPro" id="IPR016169">
    <property type="entry name" value="FAD-bd_PCMH_sub2"/>
</dbReference>